<dbReference type="AlphaFoldDB" id="A0BP87"/>
<reference evidence="1 2" key="1">
    <citation type="journal article" date="2006" name="Nature">
        <title>Global trends of whole-genome duplications revealed by the ciliate Paramecium tetraurelia.</title>
        <authorList>
            <consortium name="Genoscope"/>
            <person name="Aury J.-M."/>
            <person name="Jaillon O."/>
            <person name="Duret L."/>
            <person name="Noel B."/>
            <person name="Jubin C."/>
            <person name="Porcel B.M."/>
            <person name="Segurens B."/>
            <person name="Daubin V."/>
            <person name="Anthouard V."/>
            <person name="Aiach N."/>
            <person name="Arnaiz O."/>
            <person name="Billaut A."/>
            <person name="Beisson J."/>
            <person name="Blanc I."/>
            <person name="Bouhouche K."/>
            <person name="Camara F."/>
            <person name="Duharcourt S."/>
            <person name="Guigo R."/>
            <person name="Gogendeau D."/>
            <person name="Katinka M."/>
            <person name="Keller A.-M."/>
            <person name="Kissmehl R."/>
            <person name="Klotz C."/>
            <person name="Koll F."/>
            <person name="Le Moue A."/>
            <person name="Lepere C."/>
            <person name="Malinsky S."/>
            <person name="Nowacki M."/>
            <person name="Nowak J.K."/>
            <person name="Plattner H."/>
            <person name="Poulain J."/>
            <person name="Ruiz F."/>
            <person name="Serrano V."/>
            <person name="Zagulski M."/>
            <person name="Dessen P."/>
            <person name="Betermier M."/>
            <person name="Weissenbach J."/>
            <person name="Scarpelli C."/>
            <person name="Schachter V."/>
            <person name="Sperling L."/>
            <person name="Meyer E."/>
            <person name="Cohen J."/>
            <person name="Wincker P."/>
        </authorList>
    </citation>
    <scope>NUCLEOTIDE SEQUENCE [LARGE SCALE GENOMIC DNA]</scope>
    <source>
        <strain evidence="1 2">Stock d4-2</strain>
    </source>
</reference>
<dbReference type="HOGENOM" id="CLU_2269025_0_0_1"/>
<evidence type="ECO:0000313" key="2">
    <source>
        <dbReference type="Proteomes" id="UP000000600"/>
    </source>
</evidence>
<organism evidence="1 2">
    <name type="scientific">Paramecium tetraurelia</name>
    <dbReference type="NCBI Taxonomy" id="5888"/>
    <lineage>
        <taxon>Eukaryota</taxon>
        <taxon>Sar</taxon>
        <taxon>Alveolata</taxon>
        <taxon>Ciliophora</taxon>
        <taxon>Intramacronucleata</taxon>
        <taxon>Oligohymenophorea</taxon>
        <taxon>Peniculida</taxon>
        <taxon>Parameciidae</taxon>
        <taxon>Paramecium</taxon>
    </lineage>
</organism>
<dbReference type="EMBL" id="CT868008">
    <property type="protein sequence ID" value="CAK60354.1"/>
    <property type="molecule type" value="Genomic_DNA"/>
</dbReference>
<name>A0BP87_PARTE</name>
<sequence length="103" mass="12193">MQNRKISESDNNKTKFNWIINFDKIGDCQRVTTINPYIMKNLNTSEINQDQRFNSLTRKTQVINFQSLRILYNNQIMICDTANIEIFKVNSNVRLMNILGFKN</sequence>
<keyword evidence="2" id="KW-1185">Reference proteome</keyword>
<protein>
    <submittedName>
        <fullName evidence="1">Uncharacterized protein</fullName>
    </submittedName>
</protein>
<dbReference type="KEGG" id="ptm:GSPATT00005103001"/>
<dbReference type="GeneID" id="5013536"/>
<gene>
    <name evidence="1" type="ORF">GSPATT00005103001</name>
</gene>
<evidence type="ECO:0000313" key="1">
    <source>
        <dbReference type="EMBL" id="CAK60354.1"/>
    </source>
</evidence>
<dbReference type="Proteomes" id="UP000000600">
    <property type="component" value="Unassembled WGS sequence"/>
</dbReference>
<dbReference type="RefSeq" id="XP_001427752.1">
    <property type="nucleotide sequence ID" value="XM_001427715.2"/>
</dbReference>
<accession>A0BP87</accession>
<proteinExistence type="predicted"/>
<dbReference type="InParanoid" id="A0BP87"/>